<dbReference type="Gene3D" id="1.10.20.120">
    <property type="match status" value="1"/>
</dbReference>
<feature type="region of interest" description="Disordered" evidence="1">
    <location>
        <begin position="262"/>
        <end position="283"/>
    </location>
</feature>
<feature type="compositionally biased region" description="Low complexity" evidence="1">
    <location>
        <begin position="265"/>
        <end position="281"/>
    </location>
</feature>
<dbReference type="AlphaFoldDB" id="A0A7S4A7M4"/>
<reference evidence="2" key="1">
    <citation type="submission" date="2021-01" db="EMBL/GenBank/DDBJ databases">
        <authorList>
            <person name="Corre E."/>
            <person name="Pelletier E."/>
            <person name="Niang G."/>
            <person name="Scheremetjew M."/>
            <person name="Finn R."/>
            <person name="Kale V."/>
            <person name="Holt S."/>
            <person name="Cochrane G."/>
            <person name="Meng A."/>
            <person name="Brown T."/>
            <person name="Cohen L."/>
        </authorList>
    </citation>
    <scope>NUCLEOTIDE SEQUENCE</scope>
    <source>
        <strain evidence="2">CCMP1756</strain>
    </source>
</reference>
<dbReference type="Proteomes" id="UP000789595">
    <property type="component" value="Unassembled WGS sequence"/>
</dbReference>
<proteinExistence type="predicted"/>
<dbReference type="EMBL" id="CAKKNE010000003">
    <property type="protein sequence ID" value="CAH0372632.1"/>
    <property type="molecule type" value="Genomic_DNA"/>
</dbReference>
<dbReference type="PANTHER" id="PTHR13383:SF11">
    <property type="entry name" value="RIBONUCLEASE H2 SUBUNIT B"/>
    <property type="match status" value="1"/>
</dbReference>
<sequence length="299" mass="31166">MPRALVLFSAARPPADNEVRTLVLPHPRGGEPALFARSGNALVELQRSKSDHGAWFVDDAAHAGAGVVVATPYDARLSLLSVLTTSATRRQFVPLEQVVAAAGHEGLRCLLDLDLGPLGAFCDEKDLGDGLRLVRLAEAPTVVDWLHGKVRRVAAVVDAAAAAETVGASDAFVAASAGAPATAAVGPSRRATLRAVQTVCEYVADEWAAQVAERSGVALAEVFPGLASRPSGAENVWAHEAEEQKLHELAFGTAAKRQKVEAGGAAAKQSSTKQASMAKAAKGTKSITAFFGRKKKRVP</sequence>
<reference evidence="3" key="2">
    <citation type="submission" date="2021-11" db="EMBL/GenBank/DDBJ databases">
        <authorList>
            <consortium name="Genoscope - CEA"/>
            <person name="William W."/>
        </authorList>
    </citation>
    <scope>NUCLEOTIDE SEQUENCE</scope>
</reference>
<organism evidence="2">
    <name type="scientific">Pelagomonas calceolata</name>
    <dbReference type="NCBI Taxonomy" id="35677"/>
    <lineage>
        <taxon>Eukaryota</taxon>
        <taxon>Sar</taxon>
        <taxon>Stramenopiles</taxon>
        <taxon>Ochrophyta</taxon>
        <taxon>Pelagophyceae</taxon>
        <taxon>Pelagomonadales</taxon>
        <taxon>Pelagomonadaceae</taxon>
        <taxon>Pelagomonas</taxon>
    </lineage>
</organism>
<evidence type="ECO:0000313" key="2">
    <source>
        <dbReference type="EMBL" id="CAE0706095.1"/>
    </source>
</evidence>
<evidence type="ECO:0000313" key="3">
    <source>
        <dbReference type="EMBL" id="CAH0372632.1"/>
    </source>
</evidence>
<keyword evidence="4" id="KW-1185">Reference proteome</keyword>
<dbReference type="PANTHER" id="PTHR13383">
    <property type="entry name" value="RIBONUCLEASE H2 SUBUNIT B"/>
    <property type="match status" value="1"/>
</dbReference>
<name>A0A7S4A7M4_9STRA</name>
<evidence type="ECO:0000256" key="1">
    <source>
        <dbReference type="SAM" id="MobiDB-lite"/>
    </source>
</evidence>
<dbReference type="EMBL" id="HBIW01024963">
    <property type="protein sequence ID" value="CAE0706095.1"/>
    <property type="molecule type" value="Transcribed_RNA"/>
</dbReference>
<dbReference type="GO" id="GO:0005654">
    <property type="term" value="C:nucleoplasm"/>
    <property type="evidence" value="ECO:0007669"/>
    <property type="project" value="TreeGrafter"/>
</dbReference>
<dbReference type="GO" id="GO:0032299">
    <property type="term" value="C:ribonuclease H2 complex"/>
    <property type="evidence" value="ECO:0007669"/>
    <property type="project" value="InterPro"/>
</dbReference>
<evidence type="ECO:0000313" key="4">
    <source>
        <dbReference type="Proteomes" id="UP000789595"/>
    </source>
</evidence>
<dbReference type="GO" id="GO:0006401">
    <property type="term" value="P:RNA catabolic process"/>
    <property type="evidence" value="ECO:0007669"/>
    <property type="project" value="TreeGrafter"/>
</dbReference>
<gene>
    <name evidence="2" type="ORF">PCAL00307_LOCUS21545</name>
    <name evidence="3" type="ORF">PECAL_3P26430</name>
</gene>
<dbReference type="Gene3D" id="2.20.25.530">
    <property type="match status" value="1"/>
</dbReference>
<protein>
    <submittedName>
        <fullName evidence="2">Uncharacterized protein</fullName>
    </submittedName>
</protein>
<dbReference type="InterPro" id="IPR040456">
    <property type="entry name" value="RNase_H2_suB"/>
</dbReference>
<accession>A0A7S4A7M4</accession>